<dbReference type="EMBL" id="SLWF01000021">
    <property type="protein sequence ID" value="TCN81873.1"/>
    <property type="molecule type" value="Genomic_DNA"/>
</dbReference>
<feature type="region of interest" description="Disordered" evidence="1">
    <location>
        <begin position="85"/>
        <end position="139"/>
    </location>
</feature>
<evidence type="ECO:0000313" key="3">
    <source>
        <dbReference type="Proteomes" id="UP000294832"/>
    </source>
</evidence>
<feature type="compositionally biased region" description="Polar residues" evidence="1">
    <location>
        <begin position="302"/>
        <end position="317"/>
    </location>
</feature>
<feature type="compositionally biased region" description="Basic and acidic residues" evidence="1">
    <location>
        <begin position="130"/>
        <end position="139"/>
    </location>
</feature>
<accession>A0A4R2FAX7</accession>
<feature type="region of interest" description="Disordered" evidence="1">
    <location>
        <begin position="277"/>
        <end position="330"/>
    </location>
</feature>
<protein>
    <submittedName>
        <fullName evidence="2">SprA family protein</fullName>
    </submittedName>
</protein>
<gene>
    <name evidence="2" type="ORF">EDC91_12119</name>
</gene>
<evidence type="ECO:0000256" key="1">
    <source>
        <dbReference type="SAM" id="MobiDB-lite"/>
    </source>
</evidence>
<sequence length="330" mass="35084">MFPALLSLKAPTVTSLSNSAVVTVPVSLEAPANLHSAVSNPHYNNTDINTAVLSADSSAVWSQRNRSGLVSLSLGVLGAAALTDNGTETTTEQDVAIDDASQNDSTDKANGDSATVAQSPQQQQQQLEQLKQRDDEVRTHERAHATVGGVYAGQPQFDYEDGVDGKRYAVNGEVDIDVSVIPGDPQATMNKMKQVYAAAMAPNDPSSADIQVAAEAMRKYNSAREQLTAQRSGTDPQLVNDAAKQYTSQTPVADSEQSVQDKANAYPLSIARIMGQVNAQQRASSEDRSPPPVAAHDLDNISLPNATLEEQQMQQQDPHYAGNHSAFAAA</sequence>
<dbReference type="Pfam" id="PF12118">
    <property type="entry name" value="SprA-related"/>
    <property type="match status" value="1"/>
</dbReference>
<reference evidence="2 3" key="1">
    <citation type="submission" date="2019-03" db="EMBL/GenBank/DDBJ databases">
        <title>Freshwater and sediment microbial communities from various areas in North America, analyzing microbe dynamics in response to fracking.</title>
        <authorList>
            <person name="Lamendella R."/>
        </authorList>
    </citation>
    <scope>NUCLEOTIDE SEQUENCE [LARGE SCALE GENOMIC DNA]</scope>
    <source>
        <strain evidence="2 3">74A</strain>
    </source>
</reference>
<comment type="caution">
    <text evidence="2">The sequence shown here is derived from an EMBL/GenBank/DDBJ whole genome shotgun (WGS) entry which is preliminary data.</text>
</comment>
<keyword evidence="3" id="KW-1185">Reference proteome</keyword>
<name>A0A4R2FAX7_9GAMM</name>
<organism evidence="2 3">
    <name type="scientific">Shewanella fodinae</name>
    <dbReference type="NCBI Taxonomy" id="552357"/>
    <lineage>
        <taxon>Bacteria</taxon>
        <taxon>Pseudomonadati</taxon>
        <taxon>Pseudomonadota</taxon>
        <taxon>Gammaproteobacteria</taxon>
        <taxon>Alteromonadales</taxon>
        <taxon>Shewanellaceae</taxon>
        <taxon>Shewanella</taxon>
    </lineage>
</organism>
<dbReference type="Proteomes" id="UP000294832">
    <property type="component" value="Unassembled WGS sequence"/>
</dbReference>
<feature type="compositionally biased region" description="Low complexity" evidence="1">
    <location>
        <begin position="118"/>
        <end position="129"/>
    </location>
</feature>
<evidence type="ECO:0000313" key="2">
    <source>
        <dbReference type="EMBL" id="TCN81873.1"/>
    </source>
</evidence>
<dbReference type="AlphaFoldDB" id="A0A4R2FAX7"/>
<proteinExistence type="predicted"/>
<dbReference type="InterPro" id="IPR021973">
    <property type="entry name" value="SprA-related"/>
</dbReference>
<dbReference type="RefSeq" id="WP_424540159.1">
    <property type="nucleotide sequence ID" value="NZ_SLWF01000021.1"/>
</dbReference>